<protein>
    <submittedName>
        <fullName evidence="1">Uncharacterized protein</fullName>
    </submittedName>
</protein>
<evidence type="ECO:0000313" key="2">
    <source>
        <dbReference type="Proteomes" id="UP000465112"/>
    </source>
</evidence>
<dbReference type="Proteomes" id="UP000465112">
    <property type="component" value="Chromosome 20"/>
</dbReference>
<proteinExistence type="predicted"/>
<reference evidence="1 2" key="1">
    <citation type="submission" date="2019-06" db="EMBL/GenBank/DDBJ databases">
        <title>A chromosome-scale genome assembly of the European perch, Perca fluviatilis.</title>
        <authorList>
            <person name="Roques C."/>
            <person name="Zahm M."/>
            <person name="Cabau C."/>
            <person name="Klopp C."/>
            <person name="Bouchez O."/>
            <person name="Donnadieu C."/>
            <person name="Kuhl H."/>
            <person name="Gislard M."/>
            <person name="Guendouz S."/>
            <person name="Journot L."/>
            <person name="Haffray P."/>
            <person name="Bestin A."/>
            <person name="Morvezen R."/>
            <person name="Feron R."/>
            <person name="Wen M."/>
            <person name="Jouanno E."/>
            <person name="Herpin A."/>
            <person name="Schartl M."/>
            <person name="Postlethwait J."/>
            <person name="Schaerlinger B."/>
            <person name="Chardard D."/>
            <person name="Lecocq T."/>
            <person name="Poncet C."/>
            <person name="Jaffrelo L."/>
            <person name="Lampietro C."/>
            <person name="Guiguen Y."/>
        </authorList>
    </citation>
    <scope>NUCLEOTIDE SEQUENCE [LARGE SCALE GENOMIC DNA]</scope>
    <source>
        <tissue evidence="1">Blood</tissue>
    </source>
</reference>
<organism evidence="1 2">
    <name type="scientific">Perca fluviatilis</name>
    <name type="common">European perch</name>
    <dbReference type="NCBI Taxonomy" id="8168"/>
    <lineage>
        <taxon>Eukaryota</taxon>
        <taxon>Metazoa</taxon>
        <taxon>Chordata</taxon>
        <taxon>Craniata</taxon>
        <taxon>Vertebrata</taxon>
        <taxon>Euteleostomi</taxon>
        <taxon>Actinopterygii</taxon>
        <taxon>Neopterygii</taxon>
        <taxon>Teleostei</taxon>
        <taxon>Neoteleostei</taxon>
        <taxon>Acanthomorphata</taxon>
        <taxon>Eupercaria</taxon>
        <taxon>Perciformes</taxon>
        <taxon>Percoidei</taxon>
        <taxon>Percidae</taxon>
        <taxon>Percinae</taxon>
        <taxon>Perca</taxon>
    </lineage>
</organism>
<gene>
    <name evidence="1" type="ORF">PFLUV_G00228440</name>
</gene>
<sequence length="96" mass="11071">MTSLEYSKITAIPPIDFFRRIDHLNLTLLVSGEPTAEARWKKGGYQDKKIKEIHKAKFDKGQQTRQLSHSQPENLLYGLNSLGEVEDSCIRWLRKG</sequence>
<keyword evidence="2" id="KW-1185">Reference proteome</keyword>
<dbReference type="AlphaFoldDB" id="A0A6A5DXH3"/>
<name>A0A6A5DXH3_PERFL</name>
<evidence type="ECO:0000313" key="1">
    <source>
        <dbReference type="EMBL" id="KAF1374376.1"/>
    </source>
</evidence>
<accession>A0A6A5DXH3</accession>
<dbReference type="EMBL" id="VHII01000020">
    <property type="protein sequence ID" value="KAF1374376.1"/>
    <property type="molecule type" value="Genomic_DNA"/>
</dbReference>
<comment type="caution">
    <text evidence="1">The sequence shown here is derived from an EMBL/GenBank/DDBJ whole genome shotgun (WGS) entry which is preliminary data.</text>
</comment>